<comment type="PTM">
    <text evidence="4">Binds 2 heme c groups covalently per subunit.</text>
</comment>
<keyword evidence="6" id="KW-0732">Signal</keyword>
<keyword evidence="2 5" id="KW-0479">Metal-binding</keyword>
<evidence type="ECO:0000256" key="5">
    <source>
        <dbReference type="PIRSR" id="PIRSR000005-2"/>
    </source>
</evidence>
<keyword evidence="3 5" id="KW-0408">Iron</keyword>
<gene>
    <name evidence="8" type="ORF">F4827_002609</name>
</gene>
<dbReference type="PROSITE" id="PS51007">
    <property type="entry name" value="CYTC"/>
    <property type="match status" value="2"/>
</dbReference>
<dbReference type="SUPFAM" id="SSF46626">
    <property type="entry name" value="Cytochrome c"/>
    <property type="match status" value="2"/>
</dbReference>
<dbReference type="AlphaFoldDB" id="A0A7W9TWN3"/>
<feature type="binding site" description="covalent" evidence="4">
    <location>
        <position position="149"/>
    </location>
    <ligand>
        <name>heme c</name>
        <dbReference type="ChEBI" id="CHEBI:61717"/>
        <label>2</label>
    </ligand>
</feature>
<evidence type="ECO:0000256" key="2">
    <source>
        <dbReference type="ARBA" id="ARBA00022723"/>
    </source>
</evidence>
<evidence type="ECO:0000259" key="7">
    <source>
        <dbReference type="PROSITE" id="PS51007"/>
    </source>
</evidence>
<dbReference type="PIRSF" id="PIRSF000005">
    <property type="entry name" value="Cytochrome_c4"/>
    <property type="match status" value="1"/>
</dbReference>
<dbReference type="InterPro" id="IPR009056">
    <property type="entry name" value="Cyt_c-like_dom"/>
</dbReference>
<protein>
    <submittedName>
        <fullName evidence="8">Cytochrome c553</fullName>
    </submittedName>
</protein>
<evidence type="ECO:0000256" key="4">
    <source>
        <dbReference type="PIRSR" id="PIRSR000005-1"/>
    </source>
</evidence>
<dbReference type="GO" id="GO:0020037">
    <property type="term" value="F:heme binding"/>
    <property type="evidence" value="ECO:0007669"/>
    <property type="project" value="InterPro"/>
</dbReference>
<organism evidence="8 9">
    <name type="scientific">Paraburkholderia bannensis</name>
    <dbReference type="NCBI Taxonomy" id="765414"/>
    <lineage>
        <taxon>Bacteria</taxon>
        <taxon>Pseudomonadati</taxon>
        <taxon>Pseudomonadota</taxon>
        <taxon>Betaproteobacteria</taxon>
        <taxon>Burkholderiales</taxon>
        <taxon>Burkholderiaceae</taxon>
        <taxon>Paraburkholderia</taxon>
    </lineage>
</organism>
<feature type="binding site" description="axial binding residue" evidence="5">
    <location>
        <position position="48"/>
    </location>
    <ligand>
        <name>heme c</name>
        <dbReference type="ChEBI" id="CHEBI:61717"/>
        <label>1</label>
    </ligand>
    <ligandPart>
        <name>Fe</name>
        <dbReference type="ChEBI" id="CHEBI:18248"/>
    </ligandPart>
</feature>
<feature type="binding site" description="axial binding residue" evidence="5">
    <location>
        <position position="88"/>
    </location>
    <ligand>
        <name>heme c</name>
        <dbReference type="ChEBI" id="CHEBI:61717"/>
        <label>1</label>
    </ligand>
    <ligandPart>
        <name>Fe</name>
        <dbReference type="ChEBI" id="CHEBI:18248"/>
    </ligandPart>
</feature>
<feature type="binding site" description="axial binding residue" evidence="5">
    <location>
        <position position="192"/>
    </location>
    <ligand>
        <name>heme c</name>
        <dbReference type="ChEBI" id="CHEBI:61717"/>
        <label>2</label>
    </ligand>
    <ligandPart>
        <name>Fe</name>
        <dbReference type="ChEBI" id="CHEBI:18248"/>
    </ligandPart>
</feature>
<sequence length="237" mass="24609">MRNRIARVVLGALTLALVLPGAASHAAPPAEPAPDTMQARVMGCAACHGAHGEGTDNDYFPRLSGKPAGYLYNQLIAFRDGGRSYPPMNYLLAYLPDAYLKQIAAFFAQQHPPYPPPATSKVDAATLALGKSLVINGAPERNVPACAACHGASLTGMQPAIPGLLGLHAEYISAQLGAFRYGTRRAASPDCMHDIASHLAEHDITAIAAWLAAQPAPADPTPAAPAPLPIACGSVPH</sequence>
<evidence type="ECO:0000313" key="9">
    <source>
        <dbReference type="Proteomes" id="UP000571554"/>
    </source>
</evidence>
<dbReference type="Gene3D" id="1.10.760.10">
    <property type="entry name" value="Cytochrome c-like domain"/>
    <property type="match status" value="2"/>
</dbReference>
<feature type="binding site" description="covalent" evidence="4">
    <location>
        <position position="47"/>
    </location>
    <ligand>
        <name>heme c</name>
        <dbReference type="ChEBI" id="CHEBI:61717"/>
        <label>1</label>
    </ligand>
</feature>
<evidence type="ECO:0000313" key="8">
    <source>
        <dbReference type="EMBL" id="MBB6102757.1"/>
    </source>
</evidence>
<feature type="binding site" description="covalent" evidence="4">
    <location>
        <position position="146"/>
    </location>
    <ligand>
        <name>heme c</name>
        <dbReference type="ChEBI" id="CHEBI:61717"/>
        <label>2</label>
    </ligand>
</feature>
<dbReference type="PANTHER" id="PTHR33751:SF11">
    <property type="entry name" value="BLL4483 PROTEIN"/>
    <property type="match status" value="1"/>
</dbReference>
<dbReference type="GO" id="GO:0009055">
    <property type="term" value="F:electron transfer activity"/>
    <property type="evidence" value="ECO:0007669"/>
    <property type="project" value="InterPro"/>
</dbReference>
<dbReference type="InterPro" id="IPR050597">
    <property type="entry name" value="Cytochrome_c_Oxidase_Subunit"/>
</dbReference>
<keyword evidence="1 4" id="KW-0349">Heme</keyword>
<name>A0A7W9TWN3_9BURK</name>
<dbReference type="InterPro" id="IPR024167">
    <property type="entry name" value="Cytochrome_c4-like"/>
</dbReference>
<evidence type="ECO:0000256" key="6">
    <source>
        <dbReference type="SAM" id="SignalP"/>
    </source>
</evidence>
<proteinExistence type="predicted"/>
<dbReference type="Pfam" id="PF00034">
    <property type="entry name" value="Cytochrom_C"/>
    <property type="match status" value="2"/>
</dbReference>
<evidence type="ECO:0000256" key="1">
    <source>
        <dbReference type="ARBA" id="ARBA00022617"/>
    </source>
</evidence>
<dbReference type="Proteomes" id="UP000571554">
    <property type="component" value="Unassembled WGS sequence"/>
</dbReference>
<feature type="chain" id="PRO_5031547249" evidence="6">
    <location>
        <begin position="27"/>
        <end position="237"/>
    </location>
</feature>
<accession>A0A7W9TWN3</accession>
<feature type="signal peptide" evidence="6">
    <location>
        <begin position="1"/>
        <end position="26"/>
    </location>
</feature>
<evidence type="ECO:0000256" key="3">
    <source>
        <dbReference type="ARBA" id="ARBA00023004"/>
    </source>
</evidence>
<reference evidence="8 9" key="1">
    <citation type="submission" date="2020-08" db="EMBL/GenBank/DDBJ databases">
        <title>Above-ground endophytic microbial communities from plants in different locations in the United States.</title>
        <authorList>
            <person name="Frank C."/>
        </authorList>
    </citation>
    <scope>NUCLEOTIDE SEQUENCE [LARGE SCALE GENOMIC DNA]</scope>
    <source>
        <strain evidence="8 9">WP4_2_2</strain>
    </source>
</reference>
<feature type="domain" description="Cytochrome c" evidence="7">
    <location>
        <begin position="6"/>
        <end position="111"/>
    </location>
</feature>
<dbReference type="GO" id="GO:0042597">
    <property type="term" value="C:periplasmic space"/>
    <property type="evidence" value="ECO:0007669"/>
    <property type="project" value="InterPro"/>
</dbReference>
<comment type="caution">
    <text evidence="8">The sequence shown here is derived from an EMBL/GenBank/DDBJ whole genome shotgun (WGS) entry which is preliminary data.</text>
</comment>
<feature type="binding site" description="covalent" evidence="4">
    <location>
        <position position="44"/>
    </location>
    <ligand>
        <name>heme c</name>
        <dbReference type="ChEBI" id="CHEBI:61717"/>
        <label>1</label>
    </ligand>
</feature>
<feature type="binding site" description="axial binding residue" evidence="5">
    <location>
        <position position="150"/>
    </location>
    <ligand>
        <name>heme c</name>
        <dbReference type="ChEBI" id="CHEBI:61717"/>
        <label>2</label>
    </ligand>
    <ligandPart>
        <name>Fe</name>
        <dbReference type="ChEBI" id="CHEBI:18248"/>
    </ligandPart>
</feature>
<dbReference type="GO" id="GO:0005506">
    <property type="term" value="F:iron ion binding"/>
    <property type="evidence" value="ECO:0007669"/>
    <property type="project" value="InterPro"/>
</dbReference>
<dbReference type="PANTHER" id="PTHR33751">
    <property type="entry name" value="CBB3-TYPE CYTOCHROME C OXIDASE SUBUNIT FIXP"/>
    <property type="match status" value="1"/>
</dbReference>
<feature type="domain" description="Cytochrome c" evidence="7">
    <location>
        <begin position="125"/>
        <end position="215"/>
    </location>
</feature>
<dbReference type="EMBL" id="JACHBW010000006">
    <property type="protein sequence ID" value="MBB6102757.1"/>
    <property type="molecule type" value="Genomic_DNA"/>
</dbReference>
<keyword evidence="9" id="KW-1185">Reference proteome</keyword>
<dbReference type="InterPro" id="IPR036909">
    <property type="entry name" value="Cyt_c-like_dom_sf"/>
</dbReference>